<keyword evidence="3" id="KW-0285">Flavoprotein</keyword>
<feature type="domain" description="FAD-binding PCMH-type" evidence="6">
    <location>
        <begin position="1"/>
        <end position="182"/>
    </location>
</feature>
<comment type="caution">
    <text evidence="7">The sequence shown here is derived from an EMBL/GenBank/DDBJ whole genome shotgun (WGS) entry which is preliminary data.</text>
</comment>
<evidence type="ECO:0000259" key="6">
    <source>
        <dbReference type="PROSITE" id="PS51387"/>
    </source>
</evidence>
<protein>
    <recommendedName>
        <fullName evidence="6">FAD-binding PCMH-type domain-containing protein</fullName>
    </recommendedName>
</protein>
<dbReference type="AlphaFoldDB" id="A0AAE0SRN4"/>
<comment type="similarity">
    <text evidence="2">Belongs to the oxygen-dependent FAD-linked oxidoreductase family.</text>
</comment>
<comment type="cofactor">
    <cofactor evidence="1">
        <name>FAD</name>
        <dbReference type="ChEBI" id="CHEBI:57692"/>
    </cofactor>
</comment>
<dbReference type="GO" id="GO:0016491">
    <property type="term" value="F:oxidoreductase activity"/>
    <property type="evidence" value="ECO:0007669"/>
    <property type="project" value="UniProtKB-KW"/>
</dbReference>
<dbReference type="EMBL" id="JAEAOA010000940">
    <property type="protein sequence ID" value="KAK3596576.1"/>
    <property type="molecule type" value="Genomic_DNA"/>
</dbReference>
<evidence type="ECO:0000256" key="1">
    <source>
        <dbReference type="ARBA" id="ARBA00001974"/>
    </source>
</evidence>
<dbReference type="Proteomes" id="UP001195483">
    <property type="component" value="Unassembled WGS sequence"/>
</dbReference>
<reference evidence="7" key="1">
    <citation type="journal article" date="2021" name="Genome Biol. Evol.">
        <title>A High-Quality Reference Genome for a Parasitic Bivalve with Doubly Uniparental Inheritance (Bivalvia: Unionida).</title>
        <authorList>
            <person name="Smith C.H."/>
        </authorList>
    </citation>
    <scope>NUCLEOTIDE SEQUENCE</scope>
    <source>
        <strain evidence="7">CHS0354</strain>
    </source>
</reference>
<keyword evidence="5" id="KW-0560">Oxidoreductase</keyword>
<dbReference type="PANTHER" id="PTHR42973">
    <property type="entry name" value="BINDING OXIDOREDUCTASE, PUTATIVE (AFU_ORTHOLOGUE AFUA_1G17690)-RELATED"/>
    <property type="match status" value="1"/>
</dbReference>
<evidence type="ECO:0000313" key="7">
    <source>
        <dbReference type="EMBL" id="KAK3596576.1"/>
    </source>
</evidence>
<gene>
    <name evidence="7" type="ORF">CHS0354_015109</name>
</gene>
<keyword evidence="4" id="KW-0274">FAD</keyword>
<proteinExistence type="inferred from homology"/>
<evidence type="ECO:0000256" key="5">
    <source>
        <dbReference type="ARBA" id="ARBA00023002"/>
    </source>
</evidence>
<reference evidence="7" key="2">
    <citation type="journal article" date="2021" name="Genome Biol. Evol.">
        <title>Developing a high-quality reference genome for a parasitic bivalve with doubly uniparental inheritance (Bivalvia: Unionida).</title>
        <authorList>
            <person name="Smith C.H."/>
        </authorList>
    </citation>
    <scope>NUCLEOTIDE SEQUENCE</scope>
    <source>
        <strain evidence="7">CHS0354</strain>
        <tissue evidence="7">Mantle</tissue>
    </source>
</reference>
<dbReference type="InterPro" id="IPR006094">
    <property type="entry name" value="Oxid_FAD_bind_N"/>
</dbReference>
<keyword evidence="8" id="KW-1185">Reference proteome</keyword>
<dbReference type="SUPFAM" id="SSF56176">
    <property type="entry name" value="FAD-binding/transporter-associated domain-like"/>
    <property type="match status" value="1"/>
</dbReference>
<dbReference type="PANTHER" id="PTHR42973:SF39">
    <property type="entry name" value="FAD-BINDING PCMH-TYPE DOMAIN-CONTAINING PROTEIN"/>
    <property type="match status" value="1"/>
</dbReference>
<name>A0AAE0SRN4_9BIVA</name>
<dbReference type="Gene3D" id="3.30.465.10">
    <property type="match status" value="1"/>
</dbReference>
<sequence>MANSVEDVQKSVQFSTEYNQHVTVHSSGHDFNGRSTADGSLMIDLSSMKEININLNSTRYDEGEVTVDSGNSWIRIYEKLQKVDRVVVGGSSHTVSPGGYTLGGGHGPIARSFGLAVDQVLEMKVVVADGSIVHCTEYGSTIYRPDGTIQTTNDTDLFWALRGGGGGTYGIVVKFTYKIHHQPRQLVEMEITLPMNNLDSPLLSGIIFLEAFNKLIKTLPSIYGGYLVLENFPSRTPAKSRIGTYNLMLLNFGLWDSETENNHFAMQFQISTYYRVLAPFQECISQHGCELKIENKTSFYDYEKEGFENRIYRVYIFGTFLQPETFNIFFTAYILPELVLLRKNNVSVACGGVLIGEQISYRCRVERQRLSHLLLSHTGFNQA</sequence>
<accession>A0AAE0SRN4</accession>
<dbReference type="InterPro" id="IPR036318">
    <property type="entry name" value="FAD-bd_PCMH-like_sf"/>
</dbReference>
<reference evidence="7" key="3">
    <citation type="submission" date="2023-05" db="EMBL/GenBank/DDBJ databases">
        <authorList>
            <person name="Smith C.H."/>
        </authorList>
    </citation>
    <scope>NUCLEOTIDE SEQUENCE</scope>
    <source>
        <strain evidence="7">CHS0354</strain>
        <tissue evidence="7">Mantle</tissue>
    </source>
</reference>
<evidence type="ECO:0000256" key="3">
    <source>
        <dbReference type="ARBA" id="ARBA00022630"/>
    </source>
</evidence>
<dbReference type="InterPro" id="IPR016166">
    <property type="entry name" value="FAD-bd_PCMH"/>
</dbReference>
<evidence type="ECO:0000256" key="2">
    <source>
        <dbReference type="ARBA" id="ARBA00005466"/>
    </source>
</evidence>
<evidence type="ECO:0000313" key="8">
    <source>
        <dbReference type="Proteomes" id="UP001195483"/>
    </source>
</evidence>
<dbReference type="PROSITE" id="PS51387">
    <property type="entry name" value="FAD_PCMH"/>
    <property type="match status" value="1"/>
</dbReference>
<dbReference type="InterPro" id="IPR016169">
    <property type="entry name" value="FAD-bd_PCMH_sub2"/>
</dbReference>
<dbReference type="Pfam" id="PF01565">
    <property type="entry name" value="FAD_binding_4"/>
    <property type="match status" value="1"/>
</dbReference>
<dbReference type="InterPro" id="IPR050416">
    <property type="entry name" value="FAD-linked_Oxidoreductase"/>
</dbReference>
<organism evidence="7 8">
    <name type="scientific">Potamilus streckersoni</name>
    <dbReference type="NCBI Taxonomy" id="2493646"/>
    <lineage>
        <taxon>Eukaryota</taxon>
        <taxon>Metazoa</taxon>
        <taxon>Spiralia</taxon>
        <taxon>Lophotrochozoa</taxon>
        <taxon>Mollusca</taxon>
        <taxon>Bivalvia</taxon>
        <taxon>Autobranchia</taxon>
        <taxon>Heteroconchia</taxon>
        <taxon>Palaeoheterodonta</taxon>
        <taxon>Unionida</taxon>
        <taxon>Unionoidea</taxon>
        <taxon>Unionidae</taxon>
        <taxon>Ambleminae</taxon>
        <taxon>Lampsilini</taxon>
        <taxon>Potamilus</taxon>
    </lineage>
</organism>
<evidence type="ECO:0000256" key="4">
    <source>
        <dbReference type="ARBA" id="ARBA00022827"/>
    </source>
</evidence>
<dbReference type="GO" id="GO:0071949">
    <property type="term" value="F:FAD binding"/>
    <property type="evidence" value="ECO:0007669"/>
    <property type="project" value="InterPro"/>
</dbReference>